<comment type="caution">
    <text evidence="3">The sequence shown here is derived from an EMBL/GenBank/DDBJ whole genome shotgun (WGS) entry which is preliminary data.</text>
</comment>
<proteinExistence type="predicted"/>
<dbReference type="Pfam" id="PF05548">
    <property type="entry name" value="Peptidase_M11"/>
    <property type="match status" value="1"/>
</dbReference>
<feature type="compositionally biased region" description="Low complexity" evidence="1">
    <location>
        <begin position="376"/>
        <end position="385"/>
    </location>
</feature>
<gene>
    <name evidence="3" type="ORF">VaNZ11_014103</name>
</gene>
<dbReference type="EMBL" id="BSDZ01000086">
    <property type="protein sequence ID" value="GLI69554.1"/>
    <property type="molecule type" value="Genomic_DNA"/>
</dbReference>
<dbReference type="SUPFAM" id="SSF55486">
    <property type="entry name" value="Metalloproteases ('zincins'), catalytic domain"/>
    <property type="match status" value="1"/>
</dbReference>
<dbReference type="Proteomes" id="UP001165090">
    <property type="component" value="Unassembled WGS sequence"/>
</dbReference>
<evidence type="ECO:0000313" key="4">
    <source>
        <dbReference type="Proteomes" id="UP001165090"/>
    </source>
</evidence>
<evidence type="ECO:0000313" key="3">
    <source>
        <dbReference type="EMBL" id="GLI69554.1"/>
    </source>
</evidence>
<accession>A0ABQ5SIF4</accession>
<keyword evidence="4" id="KW-1185">Reference proteome</keyword>
<feature type="region of interest" description="Disordered" evidence="1">
    <location>
        <begin position="298"/>
        <end position="385"/>
    </location>
</feature>
<name>A0ABQ5SIF4_9CHLO</name>
<feature type="non-terminal residue" evidence="3">
    <location>
        <position position="385"/>
    </location>
</feature>
<feature type="compositionally biased region" description="Low complexity" evidence="1">
    <location>
        <begin position="320"/>
        <end position="329"/>
    </location>
</feature>
<evidence type="ECO:0000256" key="1">
    <source>
        <dbReference type="SAM" id="MobiDB-lite"/>
    </source>
</evidence>
<dbReference type="InterPro" id="IPR008752">
    <property type="entry name" value="Peptidase_M11"/>
</dbReference>
<feature type="domain" description="Peptidase M11 gametolysin" evidence="2">
    <location>
        <begin position="17"/>
        <end position="213"/>
    </location>
</feature>
<protein>
    <recommendedName>
        <fullName evidence="2">Peptidase M11 gametolysin domain-containing protein</fullName>
    </recommendedName>
</protein>
<sequence>MDLAESYVQITLKRDISRIKQRIAVLPSEVIANCKWAGMGSVGCSGTRCYSWINGAAATELSAYMHEMGHNMGLQHSGRAGYMSEYADKSCTMGSGRTCFNAPNLWRLNWAAPLPGGDLNHTTLEAGQWKKFTIPNQSTAPQSFVRINPSWALITGKETLLSTDPPPPADREPAPVFFISFRYRHYVFESFSNENNNRVHVYSFHGTQSVASPAKPILQAVLNTGEEFRTQVTYGLVVNVIKITAPNGNGTVAICRASGDSEAQGGDSCSDGRDNDCDGLVDEADPDCSRVAETLQPPNRYSLPWQPAADASPRLPTTVSSSASSSSRPSPQPPSLPLHHQPLLSHPPSPNFTVVPLQQQQQPPSPTRPFLPPSPLRFSPPSSNP</sequence>
<reference evidence="3 4" key="1">
    <citation type="journal article" date="2023" name="IScience">
        <title>Expanded male sex-determining region conserved during the evolution of homothallism in the green alga Volvox.</title>
        <authorList>
            <person name="Yamamoto K."/>
            <person name="Matsuzaki R."/>
            <person name="Mahakham W."/>
            <person name="Heman W."/>
            <person name="Sekimoto H."/>
            <person name="Kawachi M."/>
            <person name="Minakuchi Y."/>
            <person name="Toyoda A."/>
            <person name="Nozaki H."/>
        </authorList>
    </citation>
    <scope>NUCLEOTIDE SEQUENCE [LARGE SCALE GENOMIC DNA]</scope>
    <source>
        <strain evidence="3 4">NIES-4468</strain>
    </source>
</reference>
<feature type="compositionally biased region" description="Pro residues" evidence="1">
    <location>
        <begin position="363"/>
        <end position="375"/>
    </location>
</feature>
<organism evidence="3 4">
    <name type="scientific">Volvox africanus</name>
    <dbReference type="NCBI Taxonomy" id="51714"/>
    <lineage>
        <taxon>Eukaryota</taxon>
        <taxon>Viridiplantae</taxon>
        <taxon>Chlorophyta</taxon>
        <taxon>core chlorophytes</taxon>
        <taxon>Chlorophyceae</taxon>
        <taxon>CS clade</taxon>
        <taxon>Chlamydomonadales</taxon>
        <taxon>Volvocaceae</taxon>
        <taxon>Volvox</taxon>
    </lineage>
</organism>
<evidence type="ECO:0000259" key="2">
    <source>
        <dbReference type="Pfam" id="PF05548"/>
    </source>
</evidence>